<evidence type="ECO:0000313" key="1">
    <source>
        <dbReference type="EnsemblPlants" id="AUR62030334-RA:cds"/>
    </source>
</evidence>
<dbReference type="Proteomes" id="UP000596660">
    <property type="component" value="Unplaced"/>
</dbReference>
<accession>A0A803MJ88</accession>
<sequence>MDTSPAGFPVPHKKLTTDIKKIKTDLVICRYEDHFLVIVTQLGSMGTLLQARKEEGVSVQPTFNVSVIFGKRDECCWLVYVTGAFSWSEGPFCGYNQGHSLCSDRKSNVVIFLIDGTSYLQQFHHFSLNCGTA</sequence>
<dbReference type="InterPro" id="IPR053720">
    <property type="entry name" value="Psm_Assembly_Chaperone"/>
</dbReference>
<organism evidence="1 2">
    <name type="scientific">Chenopodium quinoa</name>
    <name type="common">Quinoa</name>
    <dbReference type="NCBI Taxonomy" id="63459"/>
    <lineage>
        <taxon>Eukaryota</taxon>
        <taxon>Viridiplantae</taxon>
        <taxon>Streptophyta</taxon>
        <taxon>Embryophyta</taxon>
        <taxon>Tracheophyta</taxon>
        <taxon>Spermatophyta</taxon>
        <taxon>Magnoliopsida</taxon>
        <taxon>eudicotyledons</taxon>
        <taxon>Gunneridae</taxon>
        <taxon>Pentapetalae</taxon>
        <taxon>Caryophyllales</taxon>
        <taxon>Chenopodiaceae</taxon>
        <taxon>Chenopodioideae</taxon>
        <taxon>Atripliceae</taxon>
        <taxon>Chenopodium</taxon>
    </lineage>
</organism>
<proteinExistence type="predicted"/>
<dbReference type="EnsemblPlants" id="AUR62030334-RA">
    <property type="protein sequence ID" value="AUR62030334-RA:cds"/>
    <property type="gene ID" value="AUR62030334"/>
</dbReference>
<name>A0A803MJ88_CHEQI</name>
<reference evidence="1" key="2">
    <citation type="submission" date="2021-03" db="UniProtKB">
        <authorList>
            <consortium name="EnsemblPlants"/>
        </authorList>
    </citation>
    <scope>IDENTIFICATION</scope>
</reference>
<protein>
    <recommendedName>
        <fullName evidence="3">Proteasome assembly chaperone 3</fullName>
    </recommendedName>
</protein>
<dbReference type="Gramene" id="AUR62030334-RA">
    <property type="protein sequence ID" value="AUR62030334-RA:cds"/>
    <property type="gene ID" value="AUR62030334"/>
</dbReference>
<dbReference type="Gene3D" id="3.30.230.90">
    <property type="match status" value="1"/>
</dbReference>
<dbReference type="PANTHER" id="PTHR31051">
    <property type="entry name" value="PROTEASOME ASSEMBLY CHAPERONE 3"/>
    <property type="match status" value="1"/>
</dbReference>
<dbReference type="AlphaFoldDB" id="A0A803MJ88"/>
<reference evidence="1" key="1">
    <citation type="journal article" date="2017" name="Nature">
        <title>The genome of Chenopodium quinoa.</title>
        <authorList>
            <person name="Jarvis D.E."/>
            <person name="Ho Y.S."/>
            <person name="Lightfoot D.J."/>
            <person name="Schmoeckel S.M."/>
            <person name="Li B."/>
            <person name="Borm T.J.A."/>
            <person name="Ohyanagi H."/>
            <person name="Mineta K."/>
            <person name="Michell C.T."/>
            <person name="Saber N."/>
            <person name="Kharbatia N.M."/>
            <person name="Rupper R.R."/>
            <person name="Sharp A.R."/>
            <person name="Dally N."/>
            <person name="Boughton B.A."/>
            <person name="Woo Y.H."/>
            <person name="Gao G."/>
            <person name="Schijlen E.G.W.M."/>
            <person name="Guo X."/>
            <person name="Momin A.A."/>
            <person name="Negrao S."/>
            <person name="Al-Babili S."/>
            <person name="Gehring C."/>
            <person name="Roessner U."/>
            <person name="Jung C."/>
            <person name="Murphy K."/>
            <person name="Arold S.T."/>
            <person name="Gojobori T."/>
            <person name="van der Linden C.G."/>
            <person name="van Loo E.N."/>
            <person name="Jellen E.N."/>
            <person name="Maughan P.J."/>
            <person name="Tester M."/>
        </authorList>
    </citation>
    <scope>NUCLEOTIDE SEQUENCE [LARGE SCALE GENOMIC DNA]</scope>
    <source>
        <strain evidence="1">cv. PI 614886</strain>
    </source>
</reference>
<dbReference type="InterPro" id="IPR018788">
    <property type="entry name" value="Proteasome_assmbl_chp_3"/>
</dbReference>
<keyword evidence="2" id="KW-1185">Reference proteome</keyword>
<evidence type="ECO:0000313" key="2">
    <source>
        <dbReference type="Proteomes" id="UP000596660"/>
    </source>
</evidence>
<evidence type="ECO:0008006" key="3">
    <source>
        <dbReference type="Google" id="ProtNLM"/>
    </source>
</evidence>
<dbReference type="PANTHER" id="PTHR31051:SF1">
    <property type="entry name" value="PROTEASOME ASSEMBLY CHAPERONE 3"/>
    <property type="match status" value="1"/>
</dbReference>
<dbReference type="Pfam" id="PF10178">
    <property type="entry name" value="PAC3"/>
    <property type="match status" value="1"/>
</dbReference>
<dbReference type="GO" id="GO:0043248">
    <property type="term" value="P:proteasome assembly"/>
    <property type="evidence" value="ECO:0007669"/>
    <property type="project" value="InterPro"/>
</dbReference>